<dbReference type="UniPathway" id="UPA00121">
    <property type="reaction ID" value="UER00345"/>
</dbReference>
<dbReference type="InParanoid" id="W0RGP2"/>
<evidence type="ECO:0000313" key="9">
    <source>
        <dbReference type="EMBL" id="AHG89951.1"/>
    </source>
</evidence>
<evidence type="ECO:0000313" key="10">
    <source>
        <dbReference type="Proteomes" id="UP000019151"/>
    </source>
</evidence>
<dbReference type="GO" id="GO:0009094">
    <property type="term" value="P:L-phenylalanine biosynthetic process"/>
    <property type="evidence" value="ECO:0007669"/>
    <property type="project" value="UniProtKB-UniPathway"/>
</dbReference>
<dbReference type="PANTHER" id="PTHR21022">
    <property type="entry name" value="PREPHENATE DEHYDRATASE P PROTEIN"/>
    <property type="match status" value="1"/>
</dbReference>
<dbReference type="FunCoup" id="W0RGP2">
    <property type="interactions" value="370"/>
</dbReference>
<dbReference type="Proteomes" id="UP000019151">
    <property type="component" value="Chromosome"/>
</dbReference>
<dbReference type="SUPFAM" id="SSF53850">
    <property type="entry name" value="Periplasmic binding protein-like II"/>
    <property type="match status" value="1"/>
</dbReference>
<dbReference type="PROSITE" id="PS51171">
    <property type="entry name" value="PREPHENATE_DEHYDR_3"/>
    <property type="match status" value="1"/>
</dbReference>
<dbReference type="STRING" id="861299.J421_2414"/>
<evidence type="ECO:0000256" key="6">
    <source>
        <dbReference type="ARBA" id="ARBA00023239"/>
    </source>
</evidence>
<keyword evidence="5" id="KW-0584">Phenylalanine biosynthesis</keyword>
<keyword evidence="10" id="KW-1185">Reference proteome</keyword>
<evidence type="ECO:0000256" key="7">
    <source>
        <dbReference type="ARBA" id="ARBA00047848"/>
    </source>
</evidence>
<comment type="pathway">
    <text evidence="1">Amino-acid biosynthesis; L-phenylalanine biosynthesis; phenylpyruvate from prephenate: step 1/1.</text>
</comment>
<protein>
    <recommendedName>
        <fullName evidence="2">prephenate dehydratase</fullName>
        <ecNumber evidence="2">4.2.1.51</ecNumber>
    </recommendedName>
</protein>
<proteinExistence type="predicted"/>
<dbReference type="InterPro" id="IPR001086">
    <property type="entry name" value="Preph_deHydtase"/>
</dbReference>
<evidence type="ECO:0000256" key="3">
    <source>
        <dbReference type="ARBA" id="ARBA00022605"/>
    </source>
</evidence>
<evidence type="ECO:0000259" key="8">
    <source>
        <dbReference type="PROSITE" id="PS51171"/>
    </source>
</evidence>
<dbReference type="AlphaFoldDB" id="W0RGP2"/>
<comment type="catalytic activity">
    <reaction evidence="7">
        <text>prephenate + H(+) = 3-phenylpyruvate + CO2 + H2O</text>
        <dbReference type="Rhea" id="RHEA:21648"/>
        <dbReference type="ChEBI" id="CHEBI:15377"/>
        <dbReference type="ChEBI" id="CHEBI:15378"/>
        <dbReference type="ChEBI" id="CHEBI:16526"/>
        <dbReference type="ChEBI" id="CHEBI:18005"/>
        <dbReference type="ChEBI" id="CHEBI:29934"/>
        <dbReference type="EC" id="4.2.1.51"/>
    </reaction>
</comment>
<feature type="domain" description="Prephenate dehydratase" evidence="8">
    <location>
        <begin position="28"/>
        <end position="226"/>
    </location>
</feature>
<dbReference type="PATRIC" id="fig|861299.3.peg.2460"/>
<dbReference type="GO" id="GO:0005737">
    <property type="term" value="C:cytoplasm"/>
    <property type="evidence" value="ECO:0007669"/>
    <property type="project" value="TreeGrafter"/>
</dbReference>
<keyword evidence="4" id="KW-0057">Aromatic amino acid biosynthesis</keyword>
<gene>
    <name evidence="9" type="ORF">J421_2414</name>
</gene>
<dbReference type="EMBL" id="CP007128">
    <property type="protein sequence ID" value="AHG89951.1"/>
    <property type="molecule type" value="Genomic_DNA"/>
</dbReference>
<reference evidence="9 10" key="1">
    <citation type="journal article" date="2014" name="Genome Announc.">
        <title>Genome Sequence and Methylome of Soil Bacterium Gemmatirosa kalamazoonensis KBS708T, a Member of the Rarely Cultivated Gemmatimonadetes Phylum.</title>
        <authorList>
            <person name="Debruyn J.M."/>
            <person name="Radosevich M."/>
            <person name="Wommack K.E."/>
            <person name="Polson S.W."/>
            <person name="Hauser L.J."/>
            <person name="Fawaz M.N."/>
            <person name="Korlach J."/>
            <person name="Tsai Y.C."/>
        </authorList>
    </citation>
    <scope>NUCLEOTIDE SEQUENCE [LARGE SCALE GENOMIC DNA]</scope>
    <source>
        <strain evidence="9 10">KBS708</strain>
    </source>
</reference>
<dbReference type="PANTHER" id="PTHR21022:SF19">
    <property type="entry name" value="PREPHENATE DEHYDRATASE-RELATED"/>
    <property type="match status" value="1"/>
</dbReference>
<dbReference type="Gene3D" id="3.40.190.10">
    <property type="entry name" value="Periplasmic binding protein-like II"/>
    <property type="match status" value="2"/>
</dbReference>
<accession>W0RGP2</accession>
<evidence type="ECO:0000256" key="4">
    <source>
        <dbReference type="ARBA" id="ARBA00023141"/>
    </source>
</evidence>
<dbReference type="EC" id="4.2.1.51" evidence="2"/>
<sequence>MIAAWTSPLQRMDTPGPLRAVGAALGPRVAYQGEPGAFGEAAIAQRWEGHAVAVGATTFPRVIGLLLARQVDLAVLPTWNSTIGPILGAHELLYDNRTRVEVIDEVALPVHHAVLALPGASLASVRAVGSHHAALGQCARFFAEHPLVTAYEAFDTAGAARELAALVGGAPQGLTPPWYASVPQAAPETLAVIASEAAAQRHGLVVLASAVQDHADNETRFAVLRRHEGGRA</sequence>
<dbReference type="HOGENOM" id="CLU_035008_3_0_0"/>
<evidence type="ECO:0000256" key="5">
    <source>
        <dbReference type="ARBA" id="ARBA00023222"/>
    </source>
</evidence>
<keyword evidence="6" id="KW-0456">Lyase</keyword>
<dbReference type="Pfam" id="PF00800">
    <property type="entry name" value="PDT"/>
    <property type="match status" value="1"/>
</dbReference>
<evidence type="ECO:0000256" key="2">
    <source>
        <dbReference type="ARBA" id="ARBA00013147"/>
    </source>
</evidence>
<dbReference type="eggNOG" id="COG0077">
    <property type="taxonomic scope" value="Bacteria"/>
</dbReference>
<name>W0RGP2_9BACT</name>
<dbReference type="GO" id="GO:0004664">
    <property type="term" value="F:prephenate dehydratase activity"/>
    <property type="evidence" value="ECO:0007669"/>
    <property type="project" value="UniProtKB-EC"/>
</dbReference>
<dbReference type="CDD" id="cd13631">
    <property type="entry name" value="PBP2_Ct-PDT_like"/>
    <property type="match status" value="1"/>
</dbReference>
<evidence type="ECO:0000256" key="1">
    <source>
        <dbReference type="ARBA" id="ARBA00004741"/>
    </source>
</evidence>
<organism evidence="9 10">
    <name type="scientific">Gemmatirosa kalamazoonensis</name>
    <dbReference type="NCBI Taxonomy" id="861299"/>
    <lineage>
        <taxon>Bacteria</taxon>
        <taxon>Pseudomonadati</taxon>
        <taxon>Gemmatimonadota</taxon>
        <taxon>Gemmatimonadia</taxon>
        <taxon>Gemmatimonadales</taxon>
        <taxon>Gemmatimonadaceae</taxon>
        <taxon>Gemmatirosa</taxon>
    </lineage>
</organism>
<dbReference type="KEGG" id="gba:J421_2414"/>
<keyword evidence="3" id="KW-0028">Amino-acid biosynthesis</keyword>